<feature type="compositionally biased region" description="Basic and acidic residues" evidence="1">
    <location>
        <begin position="519"/>
        <end position="528"/>
    </location>
</feature>
<evidence type="ECO:0000256" key="1">
    <source>
        <dbReference type="SAM" id="MobiDB-lite"/>
    </source>
</evidence>
<gene>
    <name evidence="2" type="ORF">GNI_091950</name>
</gene>
<feature type="region of interest" description="Disordered" evidence="1">
    <location>
        <begin position="133"/>
        <end position="199"/>
    </location>
</feature>
<feature type="region of interest" description="Disordered" evidence="1">
    <location>
        <begin position="1"/>
        <end position="42"/>
    </location>
</feature>
<dbReference type="EMBL" id="AFNH02000687">
    <property type="protein sequence ID" value="EZG59684.1"/>
    <property type="molecule type" value="Genomic_DNA"/>
</dbReference>
<organism evidence="2 3">
    <name type="scientific">Gregarina niphandrodes</name>
    <name type="common">Septate eugregarine</name>
    <dbReference type="NCBI Taxonomy" id="110365"/>
    <lineage>
        <taxon>Eukaryota</taxon>
        <taxon>Sar</taxon>
        <taxon>Alveolata</taxon>
        <taxon>Apicomplexa</taxon>
        <taxon>Conoidasida</taxon>
        <taxon>Gregarinasina</taxon>
        <taxon>Eugregarinorida</taxon>
        <taxon>Gregarinidae</taxon>
        <taxon>Gregarina</taxon>
    </lineage>
</organism>
<feature type="compositionally biased region" description="Basic and acidic residues" evidence="1">
    <location>
        <begin position="9"/>
        <end position="21"/>
    </location>
</feature>
<proteinExistence type="predicted"/>
<dbReference type="RefSeq" id="XP_011130883.1">
    <property type="nucleotide sequence ID" value="XM_011132581.1"/>
</dbReference>
<sequence>MGLFSRKKVTNDEADRKDLSIRNRPNQLGRPTPQASVPPRRLAPQAPLTLVSASTPGGQARLSFPTPGGVMSRPVGNYSPSALDHPSVSDHTSIRKVTAVRENSSVAENSCLRENSSVNNRLQARDHLNGLLSRSVDSSGRGQRPCAASQEVRLTGSQPPPLSNALQSGLGGPQAPPIGDAKSDLGVRSTRNLSPSADLSVKDGSVCRWTPQPLEEGKKASLVNADHMPHTDQFTRGYVNRELKDFPYSAMPTFHMKQRRLRSIQVISYTHAPEAPVSPRKGCLSPRKFERSTYDEAVMAVVICLCSTISAHLIVGDLIQLDQTRWVQGLAKSAAVCLAVYTTVRLGLPQLAYNVMKLPFRLYGIWAGRRAGDGVQKEVFHPETVLTTAGPGEASAAGDELTDAGFMSGSGVMSDAGCSARVSSNTNAGTRRSAHWSTVDFRYDAGPSPAECRQGLLTESTKAFYAYRTLDGSPLGTNDPIVFTNSLTDSQENTVVDRQIYFKRTAGGVPLESSRTSRSRPESEHEIPLEGTISSSLPCRVEGRIRVTETPQV</sequence>
<dbReference type="VEuPathDB" id="CryptoDB:GNI_091950"/>
<dbReference type="GeneID" id="22913297"/>
<accession>A0A023B5D2</accession>
<evidence type="ECO:0000313" key="3">
    <source>
        <dbReference type="Proteomes" id="UP000019763"/>
    </source>
</evidence>
<evidence type="ECO:0000313" key="2">
    <source>
        <dbReference type="EMBL" id="EZG59684.1"/>
    </source>
</evidence>
<keyword evidence="3" id="KW-1185">Reference proteome</keyword>
<dbReference type="Proteomes" id="UP000019763">
    <property type="component" value="Unassembled WGS sequence"/>
</dbReference>
<dbReference type="AlphaFoldDB" id="A0A023B5D2"/>
<comment type="caution">
    <text evidence="2">The sequence shown here is derived from an EMBL/GenBank/DDBJ whole genome shotgun (WGS) entry which is preliminary data.</text>
</comment>
<protein>
    <submittedName>
        <fullName evidence="2">Uncharacterized protein</fullName>
    </submittedName>
</protein>
<name>A0A023B5D2_GRENI</name>
<feature type="region of interest" description="Disordered" evidence="1">
    <location>
        <begin position="507"/>
        <end position="533"/>
    </location>
</feature>
<reference evidence="2" key="1">
    <citation type="submission" date="2013-12" db="EMBL/GenBank/DDBJ databases">
        <authorList>
            <person name="Omoto C.K."/>
            <person name="Sibley D."/>
            <person name="Venepally P."/>
            <person name="Hadjithomas M."/>
            <person name="Karamycheva S."/>
            <person name="Brunk B."/>
            <person name="Roos D."/>
            <person name="Caler E."/>
            <person name="Lorenzi H."/>
        </authorList>
    </citation>
    <scope>NUCLEOTIDE SEQUENCE</scope>
</reference>